<evidence type="ECO:0000256" key="1">
    <source>
        <dbReference type="ARBA" id="ARBA00004141"/>
    </source>
</evidence>
<dbReference type="FunFam" id="1.20.1510.10:FF:000006">
    <property type="entry name" value="Divalent cation efflux transporter"/>
    <property type="match status" value="1"/>
</dbReference>
<keyword evidence="6 7" id="KW-0472">Membrane</keyword>
<dbReference type="Pfam" id="PF01545">
    <property type="entry name" value="Cation_efflux"/>
    <property type="match status" value="1"/>
</dbReference>
<dbReference type="GO" id="GO:0008324">
    <property type="term" value="F:monoatomic cation transmembrane transporter activity"/>
    <property type="evidence" value="ECO:0007669"/>
    <property type="project" value="InterPro"/>
</dbReference>
<evidence type="ECO:0000256" key="4">
    <source>
        <dbReference type="ARBA" id="ARBA00022692"/>
    </source>
</evidence>
<feature type="domain" description="Cation efflux protein cytoplasmic" evidence="9">
    <location>
        <begin position="216"/>
        <end position="285"/>
    </location>
</feature>
<evidence type="ECO:0000313" key="10">
    <source>
        <dbReference type="EMBL" id="AVM48346.1"/>
    </source>
</evidence>
<reference evidence="10" key="2">
    <citation type="submission" date="2018-02" db="EMBL/GenBank/DDBJ databases">
        <authorList>
            <person name="Cohen D.B."/>
            <person name="Kent A.D."/>
        </authorList>
    </citation>
    <scope>NUCLEOTIDE SEQUENCE [LARGE SCALE GENOMIC DNA]</scope>
    <source>
        <strain evidence="10">CCUG 47132</strain>
    </source>
</reference>
<keyword evidence="3" id="KW-0813">Transport</keyword>
<feature type="transmembrane region" description="Helical" evidence="7">
    <location>
        <begin position="120"/>
        <end position="137"/>
    </location>
</feature>
<evidence type="ECO:0000256" key="5">
    <source>
        <dbReference type="ARBA" id="ARBA00022989"/>
    </source>
</evidence>
<accession>A0A2S0L514</accession>
<sequence length="372" mass="40519">MNEQTNRNRIIIKTSIIGIVANAILAGFKAVIGTATNSIAIVMDALNNLSDALSSIITIVGTRLAGKAPDRHHPLGHGRYEDLTAMVIAVIVLYAGITAFQESVKNILSPETPSYSNVSLIIVGAAVAVKLLLGRYVKSVGTKINSESLIASGSDALFDSIISISTLVAAGIYIVSGVSLEAYLGALIAVFIIKAGIDMLRENISKILGERADSRLTKEIKDTILEIDGISGAYDLLLHSYGPNTVIGEVHIEVPDTFTAATIDDMTRQIQEKVYNKYGIAIATVGVYSMNTTDDKALRIKSDITRLVMSEEFVLQMHGFYLDEEKMLMLFDIIVDFDAPDRMQVRDNILNKIKSKYPEYEVKITLDLDISD</sequence>
<organism evidence="10 12">
    <name type="scientific">Mogibacterium diversum</name>
    <dbReference type="NCBI Taxonomy" id="114527"/>
    <lineage>
        <taxon>Bacteria</taxon>
        <taxon>Bacillati</taxon>
        <taxon>Bacillota</taxon>
        <taxon>Clostridia</taxon>
        <taxon>Peptostreptococcales</taxon>
        <taxon>Anaerovoracaceae</taxon>
        <taxon>Mogibacterium</taxon>
    </lineage>
</organism>
<dbReference type="AlphaFoldDB" id="A0A2S0L514"/>
<dbReference type="GO" id="GO:0016020">
    <property type="term" value="C:membrane"/>
    <property type="evidence" value="ECO:0007669"/>
    <property type="project" value="UniProtKB-SubCell"/>
</dbReference>
<reference evidence="12" key="1">
    <citation type="submission" date="2018-02" db="EMBL/GenBank/DDBJ databases">
        <authorList>
            <person name="Holder M.E."/>
            <person name="Ajami N.J."/>
            <person name="Petrosino J.F."/>
        </authorList>
    </citation>
    <scope>NUCLEOTIDE SEQUENCE [LARGE SCALE GENOMIC DNA]</scope>
    <source>
        <strain evidence="12">CCUG 47132</strain>
    </source>
</reference>
<evidence type="ECO:0000313" key="11">
    <source>
        <dbReference type="EMBL" id="MBF1351973.1"/>
    </source>
</evidence>
<reference evidence="11" key="3">
    <citation type="submission" date="2020-04" db="EMBL/GenBank/DDBJ databases">
        <title>Deep metagenomics examines the oral microbiome during advanced dental caries in children, revealing novel taxa and co-occurrences with host molecules.</title>
        <authorList>
            <person name="Baker J.L."/>
            <person name="Morton J.T."/>
            <person name="Dinis M."/>
            <person name="Alvarez R."/>
            <person name="Tran N.C."/>
            <person name="Knight R."/>
            <person name="Edlund A."/>
        </authorList>
    </citation>
    <scope>NUCLEOTIDE SEQUENCE</scope>
    <source>
        <strain evidence="11">JCVI_24_bin.8</strain>
    </source>
</reference>
<dbReference type="KEGG" id="mdv:C5Q96_05590"/>
<keyword evidence="5 7" id="KW-1133">Transmembrane helix</keyword>
<dbReference type="InterPro" id="IPR002524">
    <property type="entry name" value="Cation_efflux"/>
</dbReference>
<dbReference type="EMBL" id="JABZQH010000056">
    <property type="protein sequence ID" value="MBF1351973.1"/>
    <property type="molecule type" value="Genomic_DNA"/>
</dbReference>
<feature type="transmembrane region" description="Helical" evidence="7">
    <location>
        <begin position="182"/>
        <end position="200"/>
    </location>
</feature>
<dbReference type="SUPFAM" id="SSF160240">
    <property type="entry name" value="Cation efflux protein cytoplasmic domain-like"/>
    <property type="match status" value="1"/>
</dbReference>
<dbReference type="EMBL" id="CP027228">
    <property type="protein sequence ID" value="AVM48346.1"/>
    <property type="molecule type" value="Genomic_DNA"/>
</dbReference>
<dbReference type="Proteomes" id="UP000237883">
    <property type="component" value="Chromosome"/>
</dbReference>
<feature type="transmembrane region" description="Helical" evidence="7">
    <location>
        <begin position="12"/>
        <end position="32"/>
    </location>
</feature>
<comment type="subcellular location">
    <subcellularLocation>
        <location evidence="1">Membrane</location>
        <topology evidence="1">Multi-pass membrane protein</topology>
    </subcellularLocation>
</comment>
<evidence type="ECO:0000256" key="6">
    <source>
        <dbReference type="ARBA" id="ARBA00023136"/>
    </source>
</evidence>
<keyword evidence="12" id="KW-1185">Reference proteome</keyword>
<evidence type="ECO:0000256" key="3">
    <source>
        <dbReference type="ARBA" id="ARBA00022448"/>
    </source>
</evidence>
<dbReference type="Proteomes" id="UP000722050">
    <property type="component" value="Unassembled WGS sequence"/>
</dbReference>
<dbReference type="Gene3D" id="3.30.70.1350">
    <property type="entry name" value="Cation efflux protein, cytoplasmic domain"/>
    <property type="match status" value="1"/>
</dbReference>
<dbReference type="InterPro" id="IPR058533">
    <property type="entry name" value="Cation_efflux_TM"/>
</dbReference>
<dbReference type="PANTHER" id="PTHR43840">
    <property type="entry name" value="MITOCHONDRIAL METAL TRANSPORTER 1-RELATED"/>
    <property type="match status" value="1"/>
</dbReference>
<keyword evidence="4 7" id="KW-0812">Transmembrane</keyword>
<dbReference type="PANTHER" id="PTHR43840:SF50">
    <property type="entry name" value="MANGANESE EFFLUX SYSTEM PROTEIN MNES"/>
    <property type="match status" value="1"/>
</dbReference>
<comment type="similarity">
    <text evidence="2">Belongs to the cation diffusion facilitator (CDF) transporter (TC 2.A.4) family.</text>
</comment>
<evidence type="ECO:0000259" key="8">
    <source>
        <dbReference type="Pfam" id="PF01545"/>
    </source>
</evidence>
<proteinExistence type="inferred from homology"/>
<dbReference type="InterPro" id="IPR027470">
    <property type="entry name" value="Cation_efflux_CTD"/>
</dbReference>
<feature type="transmembrane region" description="Helical" evidence="7">
    <location>
        <begin position="83"/>
        <end position="100"/>
    </location>
</feature>
<feature type="domain" description="Cation efflux protein transmembrane" evidence="8">
    <location>
        <begin position="16"/>
        <end position="208"/>
    </location>
</feature>
<evidence type="ECO:0000256" key="7">
    <source>
        <dbReference type="SAM" id="Phobius"/>
    </source>
</evidence>
<dbReference type="InterPro" id="IPR027469">
    <property type="entry name" value="Cation_efflux_TMD_sf"/>
</dbReference>
<dbReference type="Pfam" id="PF16916">
    <property type="entry name" value="ZT_dimer"/>
    <property type="match status" value="1"/>
</dbReference>
<dbReference type="OrthoDB" id="9806522at2"/>
<dbReference type="InterPro" id="IPR036837">
    <property type="entry name" value="Cation_efflux_CTD_sf"/>
</dbReference>
<evidence type="ECO:0000313" key="12">
    <source>
        <dbReference type="Proteomes" id="UP000237883"/>
    </source>
</evidence>
<evidence type="ECO:0000259" key="9">
    <source>
        <dbReference type="Pfam" id="PF16916"/>
    </source>
</evidence>
<dbReference type="InterPro" id="IPR050291">
    <property type="entry name" value="CDF_Transporter"/>
</dbReference>
<gene>
    <name evidence="10" type="ORF">C5Q96_05590</name>
    <name evidence="11" type="ORF">HXM71_02485</name>
</gene>
<protein>
    <submittedName>
        <fullName evidence="10">Cation transporter</fullName>
    </submittedName>
</protein>
<dbReference type="RefSeq" id="WP_106057419.1">
    <property type="nucleotide sequence ID" value="NZ_CP027228.1"/>
</dbReference>
<dbReference type="Gene3D" id="1.20.1510.10">
    <property type="entry name" value="Cation efflux protein transmembrane domain"/>
    <property type="match status" value="1"/>
</dbReference>
<dbReference type="GeneID" id="78391733"/>
<dbReference type="SUPFAM" id="SSF161111">
    <property type="entry name" value="Cation efflux protein transmembrane domain-like"/>
    <property type="match status" value="1"/>
</dbReference>
<evidence type="ECO:0000256" key="2">
    <source>
        <dbReference type="ARBA" id="ARBA00008114"/>
    </source>
</evidence>
<name>A0A2S0L514_9FIRM</name>
<dbReference type="NCBIfam" id="TIGR01297">
    <property type="entry name" value="CDF"/>
    <property type="match status" value="1"/>
</dbReference>